<proteinExistence type="inferred from homology"/>
<dbReference type="Proteomes" id="UP000515152">
    <property type="component" value="Chromosome 18"/>
</dbReference>
<reference evidence="5" key="1">
    <citation type="submission" date="2025-08" db="UniProtKB">
        <authorList>
            <consortium name="RefSeq"/>
        </authorList>
    </citation>
    <scope>IDENTIFICATION</scope>
</reference>
<evidence type="ECO:0000313" key="5">
    <source>
        <dbReference type="RefSeq" id="XP_012673097.1"/>
    </source>
</evidence>
<comment type="similarity">
    <text evidence="1">Belongs to the TSC-22/Dip/Bun family.</text>
</comment>
<dbReference type="Gene3D" id="1.20.5.490">
    <property type="entry name" value="Single helix bin"/>
    <property type="match status" value="1"/>
</dbReference>
<dbReference type="InterPro" id="IPR047862">
    <property type="entry name" value="TSC22/BUN_CS"/>
</dbReference>
<feature type="coiled-coil region" evidence="2">
    <location>
        <begin position="343"/>
        <end position="377"/>
    </location>
</feature>
<dbReference type="PANTHER" id="PTHR46894:SF1">
    <property type="entry name" value="TSC22 DOMAIN FAMILY PROTEIN 2"/>
    <property type="match status" value="1"/>
</dbReference>
<dbReference type="GeneID" id="105891466"/>
<feature type="compositionally biased region" description="Pro residues" evidence="3">
    <location>
        <begin position="242"/>
        <end position="256"/>
    </location>
</feature>
<dbReference type="SUPFAM" id="SSF58026">
    <property type="entry name" value="Delta-sleep-inducing peptide immunoreactive peptide"/>
    <property type="match status" value="1"/>
</dbReference>
<feature type="compositionally biased region" description="Polar residues" evidence="3">
    <location>
        <begin position="17"/>
        <end position="38"/>
    </location>
</feature>
<dbReference type="OrthoDB" id="8961796at2759"/>
<evidence type="ECO:0000256" key="3">
    <source>
        <dbReference type="SAM" id="MobiDB-lite"/>
    </source>
</evidence>
<dbReference type="KEGG" id="char:105891466"/>
<protein>
    <submittedName>
        <fullName evidence="5">TSC22 domain family protein 4</fullName>
    </submittedName>
</protein>
<feature type="region of interest" description="Disordered" evidence="3">
    <location>
        <begin position="17"/>
        <end position="119"/>
    </location>
</feature>
<accession>A0A6P3VJI2</accession>
<evidence type="ECO:0000256" key="2">
    <source>
        <dbReference type="SAM" id="Coils"/>
    </source>
</evidence>
<sequence length="381" mass="40109">MSGGKKKSGFQITSVTSDYSQWATDSPSSQNPVTTETSPAAALSNGGQSATASPSLPHRQPLVEASSTDAQVMPNGPSHFLTISPTLQTDRSSSQPATPVLSRRQSSGDQGGSGGGASRFRVVRLGQGLGEPFKRGRWTCVDQLERPEPEPRLRRILDSMRHAHSLESLDAVGLEGGGAVGSAALKPLGLARGLRGAAGPVVHSQGTSHLLAQQQQRGGPGGGALSGPASPTHSSAEAPSLLTPPNPRTRNIPPPLRLDMDATGKFRMTQSQPSSPGSHLGGRDGLFHPSLTPIQTPSAFALAQSMFGVGGAFEVDESGSGNSAIAIDNKIEQAMDLVKTHLMLAVREEVELLREQIKELTEKNAQLERENYILKALRDRH</sequence>
<keyword evidence="2" id="KW-0175">Coiled coil</keyword>
<gene>
    <name evidence="5" type="primary">zgc:153012</name>
</gene>
<dbReference type="PANTHER" id="PTHR46894">
    <property type="entry name" value="TSC22 DOMAIN FAMILY PROTEIN 2"/>
    <property type="match status" value="1"/>
</dbReference>
<dbReference type="Pfam" id="PF01166">
    <property type="entry name" value="TSC22"/>
    <property type="match status" value="1"/>
</dbReference>
<dbReference type="AlphaFoldDB" id="A0A6P3VJI2"/>
<evidence type="ECO:0000256" key="1">
    <source>
        <dbReference type="ARBA" id="ARBA00007908"/>
    </source>
</evidence>
<feature type="compositionally biased region" description="Polar residues" evidence="3">
    <location>
        <begin position="45"/>
        <end position="54"/>
    </location>
</feature>
<keyword evidence="4" id="KW-1185">Reference proteome</keyword>
<feature type="compositionally biased region" description="Polar residues" evidence="3">
    <location>
        <begin position="268"/>
        <end position="277"/>
    </location>
</feature>
<organism evidence="4 5">
    <name type="scientific">Clupea harengus</name>
    <name type="common">Atlantic herring</name>
    <dbReference type="NCBI Taxonomy" id="7950"/>
    <lineage>
        <taxon>Eukaryota</taxon>
        <taxon>Metazoa</taxon>
        <taxon>Chordata</taxon>
        <taxon>Craniata</taxon>
        <taxon>Vertebrata</taxon>
        <taxon>Euteleostomi</taxon>
        <taxon>Actinopterygii</taxon>
        <taxon>Neopterygii</taxon>
        <taxon>Teleostei</taxon>
        <taxon>Clupei</taxon>
        <taxon>Clupeiformes</taxon>
        <taxon>Clupeoidei</taxon>
        <taxon>Clupeidae</taxon>
        <taxon>Clupea</taxon>
    </lineage>
</organism>
<feature type="compositionally biased region" description="Polar residues" evidence="3">
    <location>
        <begin position="81"/>
        <end position="97"/>
    </location>
</feature>
<dbReference type="InterPro" id="IPR000580">
    <property type="entry name" value="TSC22/Bun"/>
</dbReference>
<name>A0A6P3VJI2_CLUHA</name>
<feature type="region of interest" description="Disordered" evidence="3">
    <location>
        <begin position="211"/>
        <end position="289"/>
    </location>
</feature>
<evidence type="ECO:0000313" key="4">
    <source>
        <dbReference type="Proteomes" id="UP000515152"/>
    </source>
</evidence>
<dbReference type="GO" id="GO:0006357">
    <property type="term" value="P:regulation of transcription by RNA polymerase II"/>
    <property type="evidence" value="ECO:0007669"/>
    <property type="project" value="InterPro"/>
</dbReference>
<dbReference type="PROSITE" id="PS01289">
    <property type="entry name" value="TSC22"/>
    <property type="match status" value="1"/>
</dbReference>
<dbReference type="RefSeq" id="XP_012673097.1">
    <property type="nucleotide sequence ID" value="XM_012817643.3"/>
</dbReference>
<dbReference type="InterPro" id="IPR053049">
    <property type="entry name" value="TSC22_domain_protein_2"/>
</dbReference>